<accession>A0A0F7U2Z2</accession>
<dbReference type="Pfam" id="PF16113">
    <property type="entry name" value="ECH_2"/>
    <property type="match status" value="1"/>
</dbReference>
<feature type="compositionally biased region" description="Basic and acidic residues" evidence="3">
    <location>
        <begin position="31"/>
        <end position="43"/>
    </location>
</feature>
<dbReference type="GO" id="GO:0016787">
    <property type="term" value="F:hydrolase activity"/>
    <property type="evidence" value="ECO:0007669"/>
    <property type="project" value="UniProtKB-KW"/>
</dbReference>
<dbReference type="GO" id="GO:0005739">
    <property type="term" value="C:mitochondrion"/>
    <property type="evidence" value="ECO:0007669"/>
    <property type="project" value="TreeGrafter"/>
</dbReference>
<keyword evidence="5" id="KW-0378">Hydrolase</keyword>
<feature type="region of interest" description="Disordered" evidence="3">
    <location>
        <begin position="20"/>
        <end position="66"/>
    </location>
</feature>
<proteinExistence type="predicted"/>
<feature type="domain" description="Enoyl-CoA hydratase/isomerase" evidence="4">
    <location>
        <begin position="233"/>
        <end position="520"/>
    </location>
</feature>
<evidence type="ECO:0000259" key="4">
    <source>
        <dbReference type="Pfam" id="PF16113"/>
    </source>
</evidence>
<dbReference type="CDD" id="cd06558">
    <property type="entry name" value="crotonase-like"/>
    <property type="match status" value="1"/>
</dbReference>
<dbReference type="Gene3D" id="3.90.226.10">
    <property type="entry name" value="2-enoyl-CoA Hydratase, Chain A, domain 1"/>
    <property type="match status" value="1"/>
</dbReference>
<evidence type="ECO:0000256" key="1">
    <source>
        <dbReference type="ARBA" id="ARBA00022832"/>
    </source>
</evidence>
<dbReference type="SUPFAM" id="SSF52096">
    <property type="entry name" value="ClpP/crotonase"/>
    <property type="match status" value="1"/>
</dbReference>
<dbReference type="AlphaFoldDB" id="A0A0F7U2Z2"/>
<protein>
    <submittedName>
        <fullName evidence="5">3-hydroxyisobutyryl-CoA hydrolase/ catalytic,related</fullName>
    </submittedName>
</protein>
<dbReference type="PANTHER" id="PTHR43602:SF1">
    <property type="entry name" value="ENOYL-COA HYDRATASE DOMAIN-CONTAINING PROTEIN 3, MITOCHONDRIAL"/>
    <property type="match status" value="1"/>
</dbReference>
<dbReference type="GO" id="GO:0006631">
    <property type="term" value="P:fatty acid metabolic process"/>
    <property type="evidence" value="ECO:0007669"/>
    <property type="project" value="UniProtKB-KW"/>
</dbReference>
<keyword evidence="2" id="KW-0443">Lipid metabolism</keyword>
<evidence type="ECO:0000313" key="5">
    <source>
        <dbReference type="EMBL" id="CEL64179.1"/>
    </source>
</evidence>
<dbReference type="InterPro" id="IPR029045">
    <property type="entry name" value="ClpP/crotonase-like_dom_sf"/>
</dbReference>
<name>A0A0F7U2Z2_NEOCL</name>
<sequence length="723" mass="80324">MKSRFLFSLRPLAFEREGFRVSGLRPQQRRSAKEGFDAQESSRGRRHTTLRRQEEESDGVPVSAPISPFSLPQVSPSCSLSSSPLVFSPPSPVLSSSSLASLSSPLASPLSLASLSPRSPLSPFRSPLSPFRSPRSAPCLAPRPSAGVFSPSCCCVSARTPHARVSPRTDKRAVWCLRSSERGVRTGFFRTDPGFIDPEDVLFAEDPTRTWAHADGGGDLSQEVLERSNVGMGTCILNNPSGVLNMKGLCGLFRKLRDLEVNPLKRFVILTSRHSHLFNTGFDLKELLFLAELTQMSEKTIPLVALWQLRNLCDVAYLVHNYTKPLIVLMNGSTAGSGAALCCLANRSAAYHSSSFTCDPTAYGWIPDCGMSFVLANLRGSLGVFLALTGHTLSGPDLIWSGLCKHWMSPEALPFLELTAEKQLEVSEREAAVLLEEHFLDAPDSYSLDDWEEVIHEHFGAPTVAEVRARLKATASRQSASVEGQMHAAWARAVLDRLAQRSPLAADVTFALIRSVQQLKKHIIQDAGIFRSEWHKIRRTGLSVPFSLHGDCRKQILEAVEDRLVQEALQLELRAALRLLAWSTDTIDGLRFKLAGRLDPEYAYPPQWKQSQRFHKEAYLAPLKSFFPSTSSSREASSLRPGPQISPSCAYFFPTPEFTAAPRTFFPLSSHPLIRRIHPDFDEETGNDHDPYAMHKLQMQWNHSLFVQERIQALRHLRNAAHA</sequence>
<dbReference type="PANTHER" id="PTHR43602">
    <property type="match status" value="1"/>
</dbReference>
<dbReference type="InterPro" id="IPR045004">
    <property type="entry name" value="ECH_dom"/>
</dbReference>
<dbReference type="EMBL" id="LN714474">
    <property type="protein sequence ID" value="CEL64179.1"/>
    <property type="molecule type" value="Genomic_DNA"/>
</dbReference>
<evidence type="ECO:0000256" key="2">
    <source>
        <dbReference type="ARBA" id="ARBA00023098"/>
    </source>
</evidence>
<dbReference type="InterPro" id="IPR052377">
    <property type="entry name" value="Mitochondrial_ECH-domain"/>
</dbReference>
<reference evidence="5" key="1">
    <citation type="journal article" date="2015" name="PLoS ONE">
        <title>Comprehensive Evaluation of Toxoplasma gondii VEG and Neospora caninum LIV Genomes with Tachyzoite Stage Transcriptome and Proteome Defines Novel Transcript Features.</title>
        <authorList>
            <person name="Ramaprasad A."/>
            <person name="Mourier T."/>
            <person name="Naeem R."/>
            <person name="Malas T.B."/>
            <person name="Moussa E."/>
            <person name="Panigrahi A."/>
            <person name="Vermont S.J."/>
            <person name="Otto T.D."/>
            <person name="Wastling J."/>
            <person name="Pain A."/>
        </authorList>
    </citation>
    <scope>NUCLEOTIDE SEQUENCE</scope>
    <source>
        <strain evidence="5">Liverpool</strain>
    </source>
</reference>
<evidence type="ECO:0000256" key="3">
    <source>
        <dbReference type="SAM" id="MobiDB-lite"/>
    </source>
</evidence>
<organism evidence="5">
    <name type="scientific">Neospora caninum (strain Liverpool)</name>
    <dbReference type="NCBI Taxonomy" id="572307"/>
    <lineage>
        <taxon>Eukaryota</taxon>
        <taxon>Sar</taxon>
        <taxon>Alveolata</taxon>
        <taxon>Apicomplexa</taxon>
        <taxon>Conoidasida</taxon>
        <taxon>Coccidia</taxon>
        <taxon>Eucoccidiorida</taxon>
        <taxon>Eimeriorina</taxon>
        <taxon>Sarcocystidae</taxon>
        <taxon>Neospora</taxon>
    </lineage>
</organism>
<dbReference type="GO" id="GO:0016836">
    <property type="term" value="F:hydro-lyase activity"/>
    <property type="evidence" value="ECO:0007669"/>
    <property type="project" value="TreeGrafter"/>
</dbReference>
<gene>
    <name evidence="5" type="ORF">BN1204_000930</name>
</gene>
<keyword evidence="1" id="KW-0276">Fatty acid metabolism</keyword>